<evidence type="ECO:0000313" key="8">
    <source>
        <dbReference type="EMBL" id="AEP30653.1"/>
    </source>
</evidence>
<dbReference type="EMBL" id="CP003060">
    <property type="protein sequence ID" value="AEP30653.1"/>
    <property type="molecule type" value="Genomic_DNA"/>
</dbReference>
<gene>
    <name evidence="8" type="ordered locus">GNIT_2556</name>
</gene>
<name>G4QI39_GLANF</name>
<organism evidence="8 9">
    <name type="scientific">Glaciecola nitratireducens (strain JCM 12485 / KCTC 12276 / FR1064)</name>
    <dbReference type="NCBI Taxonomy" id="1085623"/>
    <lineage>
        <taxon>Bacteria</taxon>
        <taxon>Pseudomonadati</taxon>
        <taxon>Pseudomonadota</taxon>
        <taxon>Gammaproteobacteria</taxon>
        <taxon>Alteromonadales</taxon>
        <taxon>Alteromonadaceae</taxon>
        <taxon>Brumicola</taxon>
    </lineage>
</organism>
<evidence type="ECO:0000259" key="7">
    <source>
        <dbReference type="Pfam" id="PF19358"/>
    </source>
</evidence>
<dbReference type="NCBIfam" id="TIGR03097">
    <property type="entry name" value="PEP_O_lig_1"/>
    <property type="match status" value="1"/>
</dbReference>
<dbReference type="eggNOG" id="COG3307">
    <property type="taxonomic scope" value="Bacteria"/>
</dbReference>
<feature type="transmembrane region" description="Helical" evidence="5">
    <location>
        <begin position="98"/>
        <end position="120"/>
    </location>
</feature>
<feature type="transmembrane region" description="Helical" evidence="5">
    <location>
        <begin position="167"/>
        <end position="189"/>
    </location>
</feature>
<dbReference type="Proteomes" id="UP000009282">
    <property type="component" value="Chromosome"/>
</dbReference>
<feature type="transmembrane region" description="Helical" evidence="5">
    <location>
        <begin position="243"/>
        <end position="262"/>
    </location>
</feature>
<evidence type="ECO:0000259" key="6">
    <source>
        <dbReference type="Pfam" id="PF04932"/>
    </source>
</evidence>
<feature type="transmembrane region" description="Helical" evidence="5">
    <location>
        <begin position="343"/>
        <end position="363"/>
    </location>
</feature>
<dbReference type="STRING" id="1085623.GNIT_2556"/>
<feature type="transmembrane region" description="Helical" evidence="5">
    <location>
        <begin position="383"/>
        <end position="410"/>
    </location>
</feature>
<dbReference type="InterPro" id="IPR017528">
    <property type="entry name" value="CHP03097O-antigen_lig-rel"/>
</dbReference>
<evidence type="ECO:0000256" key="3">
    <source>
        <dbReference type="ARBA" id="ARBA00022989"/>
    </source>
</evidence>
<sequence>MTDFLILGVFILFTIFGLIRPYISFAGYLWVNTMAPQTIVFGFLAGKSLSLYMALVCFISLVLGFRKLSVPHQKAVPFFLVLFAVWITLSTYNAQFPFIAWVVWDTTFKTVLMAFFLLFVIQTRKQLEFMILVLISSLSFYIISAGAKTLTGGGGYGNTLIVGGGNSGMAESSTLATFAVVAMPIIFFLKKHITLITQLQGKNYLWYGALILCLGTVIGTSARTGLVALAAYIAIYFIKPKNILKIIPVLIICAIAFIYFAPDSWKERMGTMENVSEESSAMGRVVVWKWTIDYVATKPIMGGGFWSFIANKGQLNKYTEDFYLSNSKAYHSIYFQLLGEQGYGGFFIYFFMLFLAFMTNRKIMRSTVYDDWSKDLAMHMNHAIIIFCVGGAFISIAYQPLIFTIIALTISHYSILEKSTLEKTKFRSAH</sequence>
<evidence type="ECO:0000256" key="2">
    <source>
        <dbReference type="ARBA" id="ARBA00022692"/>
    </source>
</evidence>
<reference evidence="8 9" key="1">
    <citation type="journal article" date="2011" name="J. Bacteriol.">
        <title>Complete genome sequence of seawater bacterium Glaciecola nitratireducens FR1064T.</title>
        <authorList>
            <person name="Bian F."/>
            <person name="Qin Q.L."/>
            <person name="Xie B.B."/>
            <person name="Shu Y.L."/>
            <person name="Zhang X.Y."/>
            <person name="Yu Y."/>
            <person name="Chen B."/>
            <person name="Chen X.L."/>
            <person name="Zhou B.C."/>
            <person name="Zhang Y.Z."/>
        </authorList>
    </citation>
    <scope>NUCLEOTIDE SEQUENCE [LARGE SCALE GENOMIC DNA]</scope>
    <source>
        <strain evidence="9">JCM 12485 / KCTC 12276 / FR1064</strain>
    </source>
</reference>
<dbReference type="RefSeq" id="WP_014109526.1">
    <property type="nucleotide sequence ID" value="NC_016041.1"/>
</dbReference>
<keyword evidence="4 5" id="KW-0472">Membrane</keyword>
<dbReference type="Pfam" id="PF04932">
    <property type="entry name" value="Wzy_C"/>
    <property type="match status" value="1"/>
</dbReference>
<accession>G4QI39</accession>
<keyword evidence="9" id="KW-1185">Reference proteome</keyword>
<dbReference type="KEGG" id="gni:GNIT_2556"/>
<dbReference type="InterPro" id="IPR051533">
    <property type="entry name" value="WaaL-like"/>
</dbReference>
<dbReference type="AlphaFoldDB" id="G4QI39"/>
<evidence type="ECO:0000256" key="5">
    <source>
        <dbReference type="SAM" id="Phobius"/>
    </source>
</evidence>
<feature type="transmembrane region" description="Helical" evidence="5">
    <location>
        <begin position="127"/>
        <end position="147"/>
    </location>
</feature>
<comment type="subcellular location">
    <subcellularLocation>
        <location evidence="1">Membrane</location>
        <topology evidence="1">Multi-pass membrane protein</topology>
    </subcellularLocation>
</comment>
<keyword evidence="2 5" id="KW-0812">Transmembrane</keyword>
<proteinExistence type="predicted"/>
<keyword evidence="3 5" id="KW-1133">Transmembrane helix</keyword>
<feature type="transmembrane region" description="Helical" evidence="5">
    <location>
        <begin position="37"/>
        <end position="63"/>
    </location>
</feature>
<feature type="domain" description="O-antigen ligase-related" evidence="6">
    <location>
        <begin position="209"/>
        <end position="350"/>
    </location>
</feature>
<dbReference type="PANTHER" id="PTHR37422:SF13">
    <property type="entry name" value="LIPOPOLYSACCHARIDE BIOSYNTHESIS PROTEIN PA4999-RELATED"/>
    <property type="match status" value="1"/>
</dbReference>
<evidence type="ECO:0000256" key="4">
    <source>
        <dbReference type="ARBA" id="ARBA00023136"/>
    </source>
</evidence>
<dbReference type="InterPro" id="IPR045979">
    <property type="entry name" value="DUF5935"/>
</dbReference>
<feature type="transmembrane region" description="Helical" evidence="5">
    <location>
        <begin position="75"/>
        <end position="92"/>
    </location>
</feature>
<dbReference type="InterPro" id="IPR007016">
    <property type="entry name" value="O-antigen_ligase-rel_domated"/>
</dbReference>
<protein>
    <submittedName>
        <fullName evidence="8">O-antigen polymerase</fullName>
    </submittedName>
</protein>
<feature type="transmembrane region" description="Helical" evidence="5">
    <location>
        <begin position="7"/>
        <end position="31"/>
    </location>
</feature>
<dbReference type="Pfam" id="PF19358">
    <property type="entry name" value="DUF5935"/>
    <property type="match status" value="1"/>
</dbReference>
<feature type="transmembrane region" description="Helical" evidence="5">
    <location>
        <begin position="209"/>
        <end position="237"/>
    </location>
</feature>
<dbReference type="GO" id="GO:0016020">
    <property type="term" value="C:membrane"/>
    <property type="evidence" value="ECO:0007669"/>
    <property type="project" value="UniProtKB-SubCell"/>
</dbReference>
<feature type="domain" description="DUF5935" evidence="7">
    <location>
        <begin position="1"/>
        <end position="194"/>
    </location>
</feature>
<dbReference type="OrthoDB" id="9772644at2"/>
<evidence type="ECO:0000256" key="1">
    <source>
        <dbReference type="ARBA" id="ARBA00004141"/>
    </source>
</evidence>
<evidence type="ECO:0000313" key="9">
    <source>
        <dbReference type="Proteomes" id="UP000009282"/>
    </source>
</evidence>
<dbReference type="HOGENOM" id="CLU_052176_0_0_6"/>
<dbReference type="PANTHER" id="PTHR37422">
    <property type="entry name" value="TEICHURONIC ACID BIOSYNTHESIS PROTEIN TUAE"/>
    <property type="match status" value="1"/>
</dbReference>